<evidence type="ECO:0000256" key="3">
    <source>
        <dbReference type="ARBA" id="ARBA00023082"/>
    </source>
</evidence>
<keyword evidence="5" id="KW-0804">Transcription</keyword>
<dbReference type="InterPro" id="IPR039425">
    <property type="entry name" value="RNA_pol_sigma-70-like"/>
</dbReference>
<feature type="domain" description="RNA polymerase sigma-70 region 4" evidence="7">
    <location>
        <begin position="121"/>
        <end position="169"/>
    </location>
</feature>
<keyword evidence="3" id="KW-0731">Sigma factor</keyword>
<dbReference type="Gene3D" id="1.10.1740.10">
    <property type="match status" value="1"/>
</dbReference>
<keyword evidence="4" id="KW-0238">DNA-binding</keyword>
<dbReference type="InterPro" id="IPR007627">
    <property type="entry name" value="RNA_pol_sigma70_r2"/>
</dbReference>
<reference evidence="8 9" key="1">
    <citation type="submission" date="2016-10" db="EMBL/GenBank/DDBJ databases">
        <authorList>
            <person name="de Groot N.N."/>
        </authorList>
    </citation>
    <scope>NUCLEOTIDE SEQUENCE [LARGE SCALE GENOMIC DNA]</scope>
    <source>
        <strain evidence="8 9">JCM 11308</strain>
    </source>
</reference>
<dbReference type="AlphaFoldDB" id="A0A1G6Y3G4"/>
<dbReference type="Gene3D" id="1.10.10.10">
    <property type="entry name" value="Winged helix-like DNA-binding domain superfamily/Winged helix DNA-binding domain"/>
    <property type="match status" value="1"/>
</dbReference>
<dbReference type="InterPro" id="IPR007630">
    <property type="entry name" value="RNA_pol_sigma70_r4"/>
</dbReference>
<proteinExistence type="inferred from homology"/>
<dbReference type="STRING" id="168276.SAMN05444580_1079"/>
<name>A0A1G6Y3G4_9NOCA</name>
<dbReference type="InterPro" id="IPR013324">
    <property type="entry name" value="RNA_pol_sigma_r3/r4-like"/>
</dbReference>
<accession>A0A1G6Y3G4</accession>
<evidence type="ECO:0000256" key="2">
    <source>
        <dbReference type="ARBA" id="ARBA00023015"/>
    </source>
</evidence>
<dbReference type="SUPFAM" id="SSF88946">
    <property type="entry name" value="Sigma2 domain of RNA polymerase sigma factors"/>
    <property type="match status" value="1"/>
</dbReference>
<dbReference type="InterPro" id="IPR014284">
    <property type="entry name" value="RNA_pol_sigma-70_dom"/>
</dbReference>
<dbReference type="PANTHER" id="PTHR43133">
    <property type="entry name" value="RNA POLYMERASE ECF-TYPE SIGMA FACTO"/>
    <property type="match status" value="1"/>
</dbReference>
<evidence type="ECO:0000313" key="9">
    <source>
        <dbReference type="Proteomes" id="UP000199417"/>
    </source>
</evidence>
<evidence type="ECO:0000259" key="7">
    <source>
        <dbReference type="Pfam" id="PF04545"/>
    </source>
</evidence>
<feature type="domain" description="RNA polymerase sigma-70 region 2" evidence="6">
    <location>
        <begin position="23"/>
        <end position="89"/>
    </location>
</feature>
<keyword evidence="2" id="KW-0805">Transcription regulation</keyword>
<gene>
    <name evidence="8" type="ORF">SAMN05444580_1079</name>
</gene>
<evidence type="ECO:0000256" key="4">
    <source>
        <dbReference type="ARBA" id="ARBA00023125"/>
    </source>
</evidence>
<dbReference type="Proteomes" id="UP000199417">
    <property type="component" value="Unassembled WGS sequence"/>
</dbReference>
<dbReference type="NCBIfam" id="TIGR02937">
    <property type="entry name" value="sigma70-ECF"/>
    <property type="match status" value="1"/>
</dbReference>
<dbReference type="InterPro" id="IPR036388">
    <property type="entry name" value="WH-like_DNA-bd_sf"/>
</dbReference>
<dbReference type="InterPro" id="IPR013325">
    <property type="entry name" value="RNA_pol_sigma_r2"/>
</dbReference>
<dbReference type="GO" id="GO:0006352">
    <property type="term" value="P:DNA-templated transcription initiation"/>
    <property type="evidence" value="ECO:0007669"/>
    <property type="project" value="InterPro"/>
</dbReference>
<dbReference type="Pfam" id="PF04542">
    <property type="entry name" value="Sigma70_r2"/>
    <property type="match status" value="1"/>
</dbReference>
<organism evidence="8 9">
    <name type="scientific">Rhodococcus tukisamuensis</name>
    <dbReference type="NCBI Taxonomy" id="168276"/>
    <lineage>
        <taxon>Bacteria</taxon>
        <taxon>Bacillati</taxon>
        <taxon>Actinomycetota</taxon>
        <taxon>Actinomycetes</taxon>
        <taxon>Mycobacteriales</taxon>
        <taxon>Nocardiaceae</taxon>
        <taxon>Rhodococcus</taxon>
    </lineage>
</organism>
<dbReference type="RefSeq" id="WP_072843733.1">
    <property type="nucleotide sequence ID" value="NZ_FNAB01000007.1"/>
</dbReference>
<dbReference type="EMBL" id="FNAB01000007">
    <property type="protein sequence ID" value="SDD84257.1"/>
    <property type="molecule type" value="Genomic_DNA"/>
</dbReference>
<dbReference type="GO" id="GO:0003677">
    <property type="term" value="F:DNA binding"/>
    <property type="evidence" value="ECO:0007669"/>
    <property type="project" value="UniProtKB-KW"/>
</dbReference>
<evidence type="ECO:0000256" key="5">
    <source>
        <dbReference type="ARBA" id="ARBA00023163"/>
    </source>
</evidence>
<dbReference type="GO" id="GO:0016987">
    <property type="term" value="F:sigma factor activity"/>
    <property type="evidence" value="ECO:0007669"/>
    <property type="project" value="UniProtKB-KW"/>
</dbReference>
<dbReference type="PANTHER" id="PTHR43133:SF52">
    <property type="entry name" value="ECF RNA POLYMERASE SIGMA FACTOR SIGL"/>
    <property type="match status" value="1"/>
</dbReference>
<keyword evidence="9" id="KW-1185">Reference proteome</keyword>
<dbReference type="CDD" id="cd06171">
    <property type="entry name" value="Sigma70_r4"/>
    <property type="match status" value="1"/>
</dbReference>
<comment type="similarity">
    <text evidence="1">Belongs to the sigma-70 factor family. ECF subfamily.</text>
</comment>
<dbReference type="SUPFAM" id="SSF88659">
    <property type="entry name" value="Sigma3 and sigma4 domains of RNA polymerase sigma factors"/>
    <property type="match status" value="1"/>
</dbReference>
<dbReference type="Pfam" id="PF04545">
    <property type="entry name" value="Sigma70_r4"/>
    <property type="match status" value="1"/>
</dbReference>
<evidence type="ECO:0000256" key="1">
    <source>
        <dbReference type="ARBA" id="ARBA00010641"/>
    </source>
</evidence>
<evidence type="ECO:0000313" key="8">
    <source>
        <dbReference type="EMBL" id="SDD84257.1"/>
    </source>
</evidence>
<protein>
    <submittedName>
        <fullName evidence="8">RNA polymerase sigma-70 factor, ECF subfamily</fullName>
    </submittedName>
</protein>
<sequence length="181" mass="19985">MRLISQRRHAGGLGDEAALRAAYEDHAGELFRFAHRSLGDAGGAEEAVQETFLRAWRAAHSFQPDTASLRTWLFSICRNIVIDISRARASRPPLAAAEPADAPSASQPLEELVVGLQVEEALRRLSEQHRQVLVEVHLRDRPAAEVAAALGIPEGTVRSRVYYGLKALKLVLEEMGWHGDY</sequence>
<evidence type="ECO:0000259" key="6">
    <source>
        <dbReference type="Pfam" id="PF04542"/>
    </source>
</evidence>